<feature type="region of interest" description="Disordered" evidence="1">
    <location>
        <begin position="214"/>
        <end position="254"/>
    </location>
</feature>
<evidence type="ECO:0000256" key="1">
    <source>
        <dbReference type="SAM" id="MobiDB-lite"/>
    </source>
</evidence>
<reference evidence="2" key="1">
    <citation type="journal article" date="2022" name="Int. J. Mol. Sci.">
        <title>Draft Genome of Tanacetum Coccineum: Genomic Comparison of Closely Related Tanacetum-Family Plants.</title>
        <authorList>
            <person name="Yamashiro T."/>
            <person name="Shiraishi A."/>
            <person name="Nakayama K."/>
            <person name="Satake H."/>
        </authorList>
    </citation>
    <scope>NUCLEOTIDE SEQUENCE</scope>
</reference>
<sequence length="952" mass="108341">MISTKQFWATVKVKTINGEVQLHALVDGKKVIITESTVRRDLQLEDVEGVDCLPNATIFEQLALMGPKTTAWNEFSSIMASAIICLATNQKFNFSKFIFESMIRNLKNVSGKFFMYPRNIERIGKGFSSRVTPLFPIMVVQNQVELGEGSVIPTDPHHTPIIIESSTQPQKTQKPRKPKRKDTQVPRPSGPTDIVVDEVVHKELGDRLVRAATTASSLEAEQDSGNITKTRSKATPNESSSLRTTSGGGPRSQKTMGIQLLKLDEYITLVNVQDDVDNDMFDENALDGEEMFDAGQNENVVKEDKSKGIMIEEPVKPIKRKHQISLDEEIASKLQAEFDEEERLAREKAEKEKKAIIAFIGEWDDIQAKIDVDHQLAKRLQAQEQEELSVEEKATLFQQLLEKRRKHFAAKRAEEQRNKPPTQAQQRKIMYTYLKNIEGKKLKFLKNKSFDSIQKIFDRAFKRVNTFVDFRTDLVEGSSKRAGDELEQESTKKQKVDEDKDTTELQSLMEVILDKEEVAIDVVPLATMEYLETLYKLVKAKYGSTRPVEDLDLILWGDLKIMFEPHVEDKIWRNQQDYKVLDWKLYNTCGVHSLRMQHMQIHMLSNLVLLENFNENYSKYLRLLVKLQLYYCKGVNAAGEEVSTAELVSTAYVICMRYFDMTHLPPHEQRHQYLRYEGLQYTDADIVDFEMRLANIYKRKGQSMFTSRAWRRLFEIKGPLVYELILEFFSTFRFGEAVLDLDTAGALQFQLGRILDKGDLSAYWIRISSAGDFFGTPPSYTLIRDPMLRLCHRLIVSSIAGRSQAPEKGLNVIVQELLVIDMAELVRLQLCMKLDDTWVGVAPGLERQPDVGADSPEAAEDAPIADEGASAVLEPVHTPQPPPPTVRPSRTMAYRLARVEEVVHEIHDESGWVQDLAERKEIDNVGGESTIWKSGSVGVLKPQDGCSTRILA</sequence>
<feature type="compositionally biased region" description="Low complexity" evidence="1">
    <location>
        <begin position="159"/>
        <end position="172"/>
    </location>
</feature>
<protein>
    <submittedName>
        <fullName evidence="2">Uncharacterized protein</fullName>
    </submittedName>
</protein>
<dbReference type="EMBL" id="BQNB010011024">
    <property type="protein sequence ID" value="GJS85085.1"/>
    <property type="molecule type" value="Genomic_DNA"/>
</dbReference>
<comment type="caution">
    <text evidence="2">The sequence shown here is derived from an EMBL/GenBank/DDBJ whole genome shotgun (WGS) entry which is preliminary data.</text>
</comment>
<reference evidence="2" key="2">
    <citation type="submission" date="2022-01" db="EMBL/GenBank/DDBJ databases">
        <authorList>
            <person name="Yamashiro T."/>
            <person name="Shiraishi A."/>
            <person name="Satake H."/>
            <person name="Nakayama K."/>
        </authorList>
    </citation>
    <scope>NUCLEOTIDE SEQUENCE</scope>
</reference>
<proteinExistence type="predicted"/>
<feature type="region of interest" description="Disordered" evidence="1">
    <location>
        <begin position="153"/>
        <end position="197"/>
    </location>
</feature>
<keyword evidence="3" id="KW-1185">Reference proteome</keyword>
<organism evidence="2 3">
    <name type="scientific">Tanacetum coccineum</name>
    <dbReference type="NCBI Taxonomy" id="301880"/>
    <lineage>
        <taxon>Eukaryota</taxon>
        <taxon>Viridiplantae</taxon>
        <taxon>Streptophyta</taxon>
        <taxon>Embryophyta</taxon>
        <taxon>Tracheophyta</taxon>
        <taxon>Spermatophyta</taxon>
        <taxon>Magnoliopsida</taxon>
        <taxon>eudicotyledons</taxon>
        <taxon>Gunneridae</taxon>
        <taxon>Pentapetalae</taxon>
        <taxon>asterids</taxon>
        <taxon>campanulids</taxon>
        <taxon>Asterales</taxon>
        <taxon>Asteraceae</taxon>
        <taxon>Asteroideae</taxon>
        <taxon>Anthemideae</taxon>
        <taxon>Anthemidinae</taxon>
        <taxon>Tanacetum</taxon>
    </lineage>
</organism>
<feature type="compositionally biased region" description="Polar residues" evidence="1">
    <location>
        <begin position="214"/>
        <end position="245"/>
    </location>
</feature>
<accession>A0ABQ4Z5K3</accession>
<name>A0ABQ4Z5K3_9ASTR</name>
<gene>
    <name evidence="2" type="ORF">Tco_0751626</name>
</gene>
<evidence type="ECO:0000313" key="3">
    <source>
        <dbReference type="Proteomes" id="UP001151760"/>
    </source>
</evidence>
<dbReference type="Proteomes" id="UP001151760">
    <property type="component" value="Unassembled WGS sequence"/>
</dbReference>
<evidence type="ECO:0000313" key="2">
    <source>
        <dbReference type="EMBL" id="GJS85085.1"/>
    </source>
</evidence>